<dbReference type="Gene3D" id="3.40.50.720">
    <property type="entry name" value="NAD(P)-binding Rossmann-like Domain"/>
    <property type="match status" value="1"/>
</dbReference>
<dbReference type="RefSeq" id="WP_093085905.1">
    <property type="nucleotide sequence ID" value="NZ_FNBE01000011.1"/>
</dbReference>
<dbReference type="EMBL" id="FNBE01000011">
    <property type="protein sequence ID" value="SDG35981.1"/>
    <property type="molecule type" value="Genomic_DNA"/>
</dbReference>
<dbReference type="PANTHER" id="PTHR42760:SF40">
    <property type="entry name" value="3-OXOACYL-[ACYL-CARRIER-PROTEIN] REDUCTASE, CHLOROPLASTIC"/>
    <property type="match status" value="1"/>
</dbReference>
<dbReference type="GO" id="GO:0016616">
    <property type="term" value="F:oxidoreductase activity, acting on the CH-OH group of donors, NAD or NADP as acceptor"/>
    <property type="evidence" value="ECO:0007669"/>
    <property type="project" value="TreeGrafter"/>
</dbReference>
<dbReference type="PANTHER" id="PTHR42760">
    <property type="entry name" value="SHORT-CHAIN DEHYDROGENASES/REDUCTASES FAMILY MEMBER"/>
    <property type="match status" value="1"/>
</dbReference>
<evidence type="ECO:0000259" key="2">
    <source>
        <dbReference type="SMART" id="SM00822"/>
    </source>
</evidence>
<sequence>MTPAELFSIPHDRVVVTGAGSGIGRAVTCVLAEAGVSVYAFGRRVEALDETVALTSQAPGRVTAVRCDVTDPDEVAAAFECVERDGVATGLVNAAAQMVKSPARSMTAEMFQQVVASTLFGGFNVVHRWAQPLLDDDRSGAAVMITSNSASRGTPGVSHSSAGKAGIESLTQSLAREWGPHGIRINAVGPGAFPVEKSRDAWSNPGVAARMQEAIALGRFGELHEIVGPIVFFLTRGAGYATGQRLRVDGGLGLTRWSLTESDIESGINNSYS</sequence>
<evidence type="ECO:0000313" key="3">
    <source>
        <dbReference type="EMBL" id="SDG35981.1"/>
    </source>
</evidence>
<dbReference type="Pfam" id="PF13561">
    <property type="entry name" value="adh_short_C2"/>
    <property type="match status" value="1"/>
</dbReference>
<evidence type="ECO:0000256" key="1">
    <source>
        <dbReference type="ARBA" id="ARBA00006484"/>
    </source>
</evidence>
<dbReference type="SUPFAM" id="SSF51735">
    <property type="entry name" value="NAD(P)-binding Rossmann-fold domains"/>
    <property type="match status" value="1"/>
</dbReference>
<dbReference type="InterPro" id="IPR002347">
    <property type="entry name" value="SDR_fam"/>
</dbReference>
<proteinExistence type="inferred from homology"/>
<feature type="domain" description="Ketoreductase" evidence="2">
    <location>
        <begin position="12"/>
        <end position="191"/>
    </location>
</feature>
<organism evidence="3 4">
    <name type="scientific">Pseudonocardia oroxyli</name>
    <dbReference type="NCBI Taxonomy" id="366584"/>
    <lineage>
        <taxon>Bacteria</taxon>
        <taxon>Bacillati</taxon>
        <taxon>Actinomycetota</taxon>
        <taxon>Actinomycetes</taxon>
        <taxon>Pseudonocardiales</taxon>
        <taxon>Pseudonocardiaceae</taxon>
        <taxon>Pseudonocardia</taxon>
    </lineage>
</organism>
<dbReference type="STRING" id="366584.SAMN05216377_11165"/>
<evidence type="ECO:0000313" key="4">
    <source>
        <dbReference type="Proteomes" id="UP000198967"/>
    </source>
</evidence>
<dbReference type="SMART" id="SM00822">
    <property type="entry name" value="PKS_KR"/>
    <property type="match status" value="1"/>
</dbReference>
<name>A0A1G7TLA5_PSEOR</name>
<comment type="similarity">
    <text evidence="1">Belongs to the short-chain dehydrogenases/reductases (SDR) family.</text>
</comment>
<keyword evidence="4" id="KW-1185">Reference proteome</keyword>
<reference evidence="3 4" key="1">
    <citation type="submission" date="2016-10" db="EMBL/GenBank/DDBJ databases">
        <authorList>
            <person name="de Groot N.N."/>
        </authorList>
    </citation>
    <scope>NUCLEOTIDE SEQUENCE [LARGE SCALE GENOMIC DNA]</scope>
    <source>
        <strain evidence="3 4">CGMCC 4.3143</strain>
    </source>
</reference>
<dbReference type="GO" id="GO:0030497">
    <property type="term" value="P:fatty acid elongation"/>
    <property type="evidence" value="ECO:0007669"/>
    <property type="project" value="TreeGrafter"/>
</dbReference>
<dbReference type="OrthoDB" id="7064009at2"/>
<gene>
    <name evidence="3" type="ORF">SAMN05216377_11165</name>
</gene>
<dbReference type="InterPro" id="IPR036291">
    <property type="entry name" value="NAD(P)-bd_dom_sf"/>
</dbReference>
<dbReference type="PRINTS" id="PR00081">
    <property type="entry name" value="GDHRDH"/>
</dbReference>
<dbReference type="AlphaFoldDB" id="A0A1G7TLA5"/>
<protein>
    <submittedName>
        <fullName evidence="3">Gluconate 5-dehydrogenase</fullName>
    </submittedName>
</protein>
<dbReference type="Proteomes" id="UP000198967">
    <property type="component" value="Unassembled WGS sequence"/>
</dbReference>
<accession>A0A1G7TLA5</accession>
<dbReference type="InterPro" id="IPR057326">
    <property type="entry name" value="KR_dom"/>
</dbReference>